<organism evidence="1 2">
    <name type="scientific">Colletotrichum limetticola</name>
    <dbReference type="NCBI Taxonomy" id="1209924"/>
    <lineage>
        <taxon>Eukaryota</taxon>
        <taxon>Fungi</taxon>
        <taxon>Dikarya</taxon>
        <taxon>Ascomycota</taxon>
        <taxon>Pezizomycotina</taxon>
        <taxon>Sordariomycetes</taxon>
        <taxon>Hypocreomycetidae</taxon>
        <taxon>Glomerellales</taxon>
        <taxon>Glomerellaceae</taxon>
        <taxon>Colletotrichum</taxon>
        <taxon>Colletotrichum acutatum species complex</taxon>
    </lineage>
</organism>
<protein>
    <submittedName>
        <fullName evidence="1">Ent-kaurene oxidase</fullName>
    </submittedName>
</protein>
<dbReference type="Proteomes" id="UP001169217">
    <property type="component" value="Unassembled WGS sequence"/>
</dbReference>
<sequence length="46" mass="4953">MAKGQSYDVGRAQIALAMAAVHTTTDLFAQTLFDIIGHPQIIPALR</sequence>
<keyword evidence="2" id="KW-1185">Reference proteome</keyword>
<evidence type="ECO:0000313" key="1">
    <source>
        <dbReference type="EMBL" id="KAK0370526.1"/>
    </source>
</evidence>
<comment type="caution">
    <text evidence="1">The sequence shown here is derived from an EMBL/GenBank/DDBJ whole genome shotgun (WGS) entry which is preliminary data.</text>
</comment>
<dbReference type="EMBL" id="JARUPT010000528">
    <property type="protein sequence ID" value="KAK0370526.1"/>
    <property type="molecule type" value="Genomic_DNA"/>
</dbReference>
<accession>A0ABQ9PFL4</accession>
<proteinExistence type="predicted"/>
<reference evidence="1" key="1">
    <citation type="submission" date="2023-04" db="EMBL/GenBank/DDBJ databases">
        <title>Colletotrichum limetticola genome sequence.</title>
        <authorList>
            <person name="Baroncelli R."/>
        </authorList>
    </citation>
    <scope>NUCLEOTIDE SEQUENCE</scope>
    <source>
        <strain evidence="1">KLA-Anderson</strain>
    </source>
</reference>
<name>A0ABQ9PFL4_9PEZI</name>
<gene>
    <name evidence="1" type="ORF">CLIM01_12111</name>
</gene>
<evidence type="ECO:0000313" key="2">
    <source>
        <dbReference type="Proteomes" id="UP001169217"/>
    </source>
</evidence>